<evidence type="ECO:0000313" key="1">
    <source>
        <dbReference type="EMBL" id="GAI85010.1"/>
    </source>
</evidence>
<proteinExistence type="predicted"/>
<name>X1TBS7_9ZZZZ</name>
<gene>
    <name evidence="1" type="ORF">S12H4_14928</name>
</gene>
<comment type="caution">
    <text evidence="1">The sequence shown here is derived from an EMBL/GenBank/DDBJ whole genome shotgun (WGS) entry which is preliminary data.</text>
</comment>
<accession>X1TBS7</accession>
<organism evidence="1">
    <name type="scientific">marine sediment metagenome</name>
    <dbReference type="NCBI Taxonomy" id="412755"/>
    <lineage>
        <taxon>unclassified sequences</taxon>
        <taxon>metagenomes</taxon>
        <taxon>ecological metagenomes</taxon>
    </lineage>
</organism>
<reference evidence="1" key="1">
    <citation type="journal article" date="2014" name="Front. Microbiol.">
        <title>High frequency of phylogenetically diverse reductive dehalogenase-homologous genes in deep subseafloor sedimentary metagenomes.</title>
        <authorList>
            <person name="Kawai M."/>
            <person name="Futagami T."/>
            <person name="Toyoda A."/>
            <person name="Takaki Y."/>
            <person name="Nishi S."/>
            <person name="Hori S."/>
            <person name="Arai W."/>
            <person name="Tsubouchi T."/>
            <person name="Morono Y."/>
            <person name="Uchiyama I."/>
            <person name="Ito T."/>
            <person name="Fujiyama A."/>
            <person name="Inagaki F."/>
            <person name="Takami H."/>
        </authorList>
    </citation>
    <scope>NUCLEOTIDE SEQUENCE</scope>
    <source>
        <strain evidence="1">Expedition CK06-06</strain>
    </source>
</reference>
<sequence length="111" mass="12994">MKLLKINIPKSKLETIPEIEQVFFIQLTHFLNELNTLQKCVIVSNNKLTSLTSIEKRSQISQAHFFIRTLAGKLYEGWKMIRKDFLETQLSREYENLLSQKGKESFVIGTF</sequence>
<dbReference type="AlphaFoldDB" id="X1TBS7"/>
<protein>
    <submittedName>
        <fullName evidence="1">Uncharacterized protein</fullName>
    </submittedName>
</protein>
<dbReference type="EMBL" id="BARW01007141">
    <property type="protein sequence ID" value="GAI85010.1"/>
    <property type="molecule type" value="Genomic_DNA"/>
</dbReference>